<keyword evidence="17" id="KW-1185">Reference proteome</keyword>
<feature type="domain" description="TGS" evidence="15">
    <location>
        <begin position="1"/>
        <end position="61"/>
    </location>
</feature>
<dbReference type="Gene3D" id="3.10.20.30">
    <property type="match status" value="1"/>
</dbReference>
<dbReference type="FunCoup" id="A0A061ABD2">
    <property type="interactions" value="333"/>
</dbReference>
<keyword evidence="6 13" id="KW-0547">Nucleotide-binding</keyword>
<comment type="subunit">
    <text evidence="13">Homodimer.</text>
</comment>
<comment type="caution">
    <text evidence="13">Lacks conserved residue(s) required for the propagation of feature annotation.</text>
</comment>
<evidence type="ECO:0000313" key="16">
    <source>
        <dbReference type="EMBL" id="CDR31158.1"/>
    </source>
</evidence>
<dbReference type="CDD" id="cd00860">
    <property type="entry name" value="ThrRS_anticodon"/>
    <property type="match status" value="1"/>
</dbReference>
<dbReference type="PROSITE" id="PS50862">
    <property type="entry name" value="AA_TRNA_LIGASE_II"/>
    <property type="match status" value="1"/>
</dbReference>
<dbReference type="CDD" id="cd00771">
    <property type="entry name" value="ThrRS_core"/>
    <property type="match status" value="1"/>
</dbReference>
<dbReference type="SMART" id="SM00863">
    <property type="entry name" value="tRNA_SAD"/>
    <property type="match status" value="1"/>
</dbReference>
<dbReference type="SUPFAM" id="SSF81271">
    <property type="entry name" value="TGS-like"/>
    <property type="match status" value="1"/>
</dbReference>
<organism evidence="16 17">
    <name type="scientific">Acholeplasma oculi</name>
    <dbReference type="NCBI Taxonomy" id="35623"/>
    <lineage>
        <taxon>Bacteria</taxon>
        <taxon>Bacillati</taxon>
        <taxon>Mycoplasmatota</taxon>
        <taxon>Mollicutes</taxon>
        <taxon>Acholeplasmatales</taxon>
        <taxon>Acholeplasmataceae</taxon>
        <taxon>Acholeplasma</taxon>
    </lineage>
</organism>
<dbReference type="PRINTS" id="PR01047">
    <property type="entry name" value="TRNASYNTHTHR"/>
</dbReference>
<dbReference type="Pfam" id="PF03129">
    <property type="entry name" value="HGTP_anticodon"/>
    <property type="match status" value="1"/>
</dbReference>
<protein>
    <recommendedName>
        <fullName evidence="13">Threonine--tRNA ligase</fullName>
        <ecNumber evidence="13">6.1.1.3</ecNumber>
    </recommendedName>
    <alternativeName>
        <fullName evidence="13">Threonyl-tRNA synthetase</fullName>
        <shortName evidence="13">ThrRS</shortName>
    </alternativeName>
</protein>
<keyword evidence="7 13" id="KW-0862">Zinc</keyword>
<dbReference type="PROSITE" id="PS51880">
    <property type="entry name" value="TGS"/>
    <property type="match status" value="1"/>
</dbReference>
<dbReference type="Pfam" id="PF02824">
    <property type="entry name" value="TGS"/>
    <property type="match status" value="1"/>
</dbReference>
<dbReference type="HOGENOM" id="CLU_008554_0_1_14"/>
<dbReference type="CDD" id="cd01667">
    <property type="entry name" value="TGS_ThrRS"/>
    <property type="match status" value="1"/>
</dbReference>
<reference evidence="17" key="1">
    <citation type="submission" date="2014-05" db="EMBL/GenBank/DDBJ databases">
        <authorList>
            <person name="Kube M."/>
        </authorList>
    </citation>
    <scope>NUCLEOTIDE SEQUENCE [LARGE SCALE GENOMIC DNA]</scope>
</reference>
<comment type="similarity">
    <text evidence="1 13">Belongs to the class-II aminoacyl-tRNA synthetase family.</text>
</comment>
<dbReference type="KEGG" id="aoc:Aocu_10850"/>
<dbReference type="AlphaFoldDB" id="A0A061ABD2"/>
<dbReference type="Proteomes" id="UP000032434">
    <property type="component" value="Chromosome 1"/>
</dbReference>
<accession>A0A061ABD2</accession>
<dbReference type="GO" id="GO:0005524">
    <property type="term" value="F:ATP binding"/>
    <property type="evidence" value="ECO:0007669"/>
    <property type="project" value="UniProtKB-UniRule"/>
</dbReference>
<dbReference type="GO" id="GO:0005737">
    <property type="term" value="C:cytoplasm"/>
    <property type="evidence" value="ECO:0007669"/>
    <property type="project" value="UniProtKB-SubCell"/>
</dbReference>
<dbReference type="Pfam" id="PF07973">
    <property type="entry name" value="tRNA_SAD"/>
    <property type="match status" value="1"/>
</dbReference>
<feature type="binding site" evidence="13">
    <location>
        <position position="516"/>
    </location>
    <ligand>
        <name>Zn(2+)</name>
        <dbReference type="ChEBI" id="CHEBI:29105"/>
        <note>catalytic</note>
    </ligand>
</feature>
<dbReference type="InterPro" id="IPR018163">
    <property type="entry name" value="Thr/Ala-tRNA-synth_IIc_edit"/>
</dbReference>
<dbReference type="FunFam" id="3.40.50.800:FF:000001">
    <property type="entry name" value="Threonine--tRNA ligase"/>
    <property type="match status" value="1"/>
</dbReference>
<gene>
    <name evidence="13 16" type="primary">thrS</name>
    <name evidence="16" type="ORF">Aocu_10850</name>
</gene>
<evidence type="ECO:0000256" key="12">
    <source>
        <dbReference type="ARBA" id="ARBA00049515"/>
    </source>
</evidence>
<feature type="domain" description="Aminoacyl-transfer RNA synthetases class-II family profile" evidence="14">
    <location>
        <begin position="227"/>
        <end position="539"/>
    </location>
</feature>
<dbReference type="InterPro" id="IPR012947">
    <property type="entry name" value="tRNA_SAD"/>
</dbReference>
<comment type="subcellular location">
    <subcellularLocation>
        <location evidence="13">Cytoplasm</location>
    </subcellularLocation>
</comment>
<comment type="catalytic activity">
    <reaction evidence="12 13">
        <text>tRNA(Thr) + L-threonine + ATP = L-threonyl-tRNA(Thr) + AMP + diphosphate + H(+)</text>
        <dbReference type="Rhea" id="RHEA:24624"/>
        <dbReference type="Rhea" id="RHEA-COMP:9670"/>
        <dbReference type="Rhea" id="RHEA-COMP:9704"/>
        <dbReference type="ChEBI" id="CHEBI:15378"/>
        <dbReference type="ChEBI" id="CHEBI:30616"/>
        <dbReference type="ChEBI" id="CHEBI:33019"/>
        <dbReference type="ChEBI" id="CHEBI:57926"/>
        <dbReference type="ChEBI" id="CHEBI:78442"/>
        <dbReference type="ChEBI" id="CHEBI:78534"/>
        <dbReference type="ChEBI" id="CHEBI:456215"/>
        <dbReference type="EC" id="6.1.1.3"/>
    </reaction>
</comment>
<dbReference type="InterPro" id="IPR006195">
    <property type="entry name" value="aa-tRNA-synth_II"/>
</dbReference>
<evidence type="ECO:0000256" key="2">
    <source>
        <dbReference type="ARBA" id="ARBA00022490"/>
    </source>
</evidence>
<evidence type="ECO:0000256" key="6">
    <source>
        <dbReference type="ARBA" id="ARBA00022741"/>
    </source>
</evidence>
<sequence>MIQIKFMDGNVRSYEKGISVIEVAKSLSISLAKKVIAAKFNGNFIEINRALLEDGELILLTKEDSDSFNVLNHSAAHLLAQAIHLLYPSANFGVGPAIEEGFYYDVDFKDQTFTDQDLLTLEKKMKELAKKDFSIERLEVSYEEAVQVFSHDPYKLELIEQYKDTQLSLYRQGEFVDLCRGGHVPSTRFIEHFKLLSIAGAYWKGDAKNKQLVRIYGVAFFTKEALDAHLNLLEERKQRDHRKIGKDLDIFMVNQEVGSGLPFWLPKGATIRRLIERYIVDKEIELGYLHVYTPIMANVDFYKQSGHWDHYHENMYPPMDLGDGELLVLRPMNCPHHMMIYKKDLHSYRELPIRLAELGMMHRYEKSGALSGLQRVREMTLNDAHIFVRPDQIKEEFMRVVHLIVEVYKDFNITDYSFRLSYRDPLNTEKYFDDDQMWQRAESELKHVMDEMKLPYKEAIGEAAFYGPKLDIQVKTALGMEETLSTVQLDFLLPERFDLTYVGEDGKNNHRPVVIHRGVVSTMERFVAYLIEEYKGSFPLWLAPVQLKFIPVSLEHHKDYVMELHESFSKLGFRVESDFRNEKLGYKIREAQTQKIPYQLVVGDNEVQTHTITYRPYGSVEQVNIKIDDFIALLRNRIDSKK</sequence>
<keyword evidence="9 13" id="KW-0694">RNA-binding</keyword>
<dbReference type="SUPFAM" id="SSF55186">
    <property type="entry name" value="ThrRS/AlaRS common domain"/>
    <property type="match status" value="1"/>
</dbReference>
<dbReference type="EC" id="6.1.1.3" evidence="13"/>
<comment type="cofactor">
    <cofactor evidence="13">
        <name>Zn(2+)</name>
        <dbReference type="ChEBI" id="CHEBI:29105"/>
    </cofactor>
    <text evidence="13">Binds 1 zinc ion per subunit.</text>
</comment>
<dbReference type="InterPro" id="IPR047246">
    <property type="entry name" value="ThrRS_anticodon"/>
</dbReference>
<dbReference type="InterPro" id="IPR012675">
    <property type="entry name" value="Beta-grasp_dom_sf"/>
</dbReference>
<dbReference type="InterPro" id="IPR004154">
    <property type="entry name" value="Anticodon-bd"/>
</dbReference>
<keyword evidence="4 13" id="KW-0436">Ligase</keyword>
<evidence type="ECO:0000313" key="17">
    <source>
        <dbReference type="Proteomes" id="UP000032434"/>
    </source>
</evidence>
<dbReference type="InterPro" id="IPR012676">
    <property type="entry name" value="TGS-like"/>
</dbReference>
<dbReference type="GO" id="GO:0000049">
    <property type="term" value="F:tRNA binding"/>
    <property type="evidence" value="ECO:0007669"/>
    <property type="project" value="UniProtKB-KW"/>
</dbReference>
<evidence type="ECO:0000256" key="4">
    <source>
        <dbReference type="ARBA" id="ARBA00022598"/>
    </source>
</evidence>
<evidence type="ECO:0000256" key="7">
    <source>
        <dbReference type="ARBA" id="ARBA00022833"/>
    </source>
</evidence>
<dbReference type="PANTHER" id="PTHR11451">
    <property type="entry name" value="THREONINE-TRNA LIGASE"/>
    <property type="match status" value="1"/>
</dbReference>
<dbReference type="Gene3D" id="3.40.50.800">
    <property type="entry name" value="Anticodon-binding domain"/>
    <property type="match status" value="1"/>
</dbReference>
<feature type="binding site" evidence="13">
    <location>
        <position position="385"/>
    </location>
    <ligand>
        <name>Zn(2+)</name>
        <dbReference type="ChEBI" id="CHEBI:29105"/>
        <note>catalytic</note>
    </ligand>
</feature>
<dbReference type="InterPro" id="IPR033728">
    <property type="entry name" value="ThrRS_core"/>
</dbReference>
<dbReference type="NCBIfam" id="TIGR00418">
    <property type="entry name" value="thrS"/>
    <property type="match status" value="1"/>
</dbReference>
<evidence type="ECO:0000256" key="5">
    <source>
        <dbReference type="ARBA" id="ARBA00022723"/>
    </source>
</evidence>
<evidence type="ECO:0000259" key="14">
    <source>
        <dbReference type="PROSITE" id="PS50862"/>
    </source>
</evidence>
<dbReference type="Gene3D" id="3.30.54.20">
    <property type="match status" value="1"/>
</dbReference>
<dbReference type="InterPro" id="IPR036621">
    <property type="entry name" value="Anticodon-bd_dom_sf"/>
</dbReference>
<evidence type="ECO:0000256" key="8">
    <source>
        <dbReference type="ARBA" id="ARBA00022840"/>
    </source>
</evidence>
<dbReference type="InterPro" id="IPR002314">
    <property type="entry name" value="aa-tRNA-synt_IIb"/>
</dbReference>
<dbReference type="PANTHER" id="PTHR11451:SF56">
    <property type="entry name" value="THREONINE--TRNA LIGASE 1"/>
    <property type="match status" value="1"/>
</dbReference>
<dbReference type="FunFam" id="3.30.980.10:FF:000005">
    <property type="entry name" value="Threonyl-tRNA synthetase, mitochondrial"/>
    <property type="match status" value="1"/>
</dbReference>
<keyword evidence="11 13" id="KW-0030">Aminoacyl-tRNA synthetase</keyword>
<proteinExistence type="inferred from homology"/>
<dbReference type="OrthoDB" id="9802304at2"/>
<feature type="binding site" evidence="13">
    <location>
        <position position="334"/>
    </location>
    <ligand>
        <name>Zn(2+)</name>
        <dbReference type="ChEBI" id="CHEBI:29105"/>
        <note>catalytic</note>
    </ligand>
</feature>
<dbReference type="Gene3D" id="3.30.930.10">
    <property type="entry name" value="Bira Bifunctional Protein, Domain 2"/>
    <property type="match status" value="1"/>
</dbReference>
<dbReference type="GO" id="GO:0004829">
    <property type="term" value="F:threonine-tRNA ligase activity"/>
    <property type="evidence" value="ECO:0007669"/>
    <property type="project" value="UniProtKB-UniRule"/>
</dbReference>
<dbReference type="STRING" id="35623.Aocu_10850"/>
<dbReference type="InParanoid" id="A0A061ABD2"/>
<dbReference type="RefSeq" id="WP_045749607.1">
    <property type="nucleotide sequence ID" value="NZ_FUZK01000001.1"/>
</dbReference>
<dbReference type="PATRIC" id="fig|35623.3.peg.1085"/>
<evidence type="ECO:0000256" key="11">
    <source>
        <dbReference type="ARBA" id="ARBA00023146"/>
    </source>
</evidence>
<dbReference type="InterPro" id="IPR004095">
    <property type="entry name" value="TGS"/>
</dbReference>
<evidence type="ECO:0000256" key="9">
    <source>
        <dbReference type="ARBA" id="ARBA00022884"/>
    </source>
</evidence>
<keyword evidence="10 13" id="KW-0648">Protein biosynthesis</keyword>
<evidence type="ECO:0000256" key="3">
    <source>
        <dbReference type="ARBA" id="ARBA00022555"/>
    </source>
</evidence>
<keyword evidence="5 13" id="KW-0479">Metal-binding</keyword>
<dbReference type="GO" id="GO:0006435">
    <property type="term" value="P:threonyl-tRNA aminoacylation"/>
    <property type="evidence" value="ECO:0007669"/>
    <property type="project" value="UniProtKB-UniRule"/>
</dbReference>
<evidence type="ECO:0000256" key="10">
    <source>
        <dbReference type="ARBA" id="ARBA00022917"/>
    </source>
</evidence>
<dbReference type="Gene3D" id="3.30.980.10">
    <property type="entry name" value="Threonyl-trna Synthetase, Chain A, domain 2"/>
    <property type="match status" value="1"/>
</dbReference>
<dbReference type="EMBL" id="LK028559">
    <property type="protein sequence ID" value="CDR31158.1"/>
    <property type="molecule type" value="Genomic_DNA"/>
</dbReference>
<evidence type="ECO:0000256" key="1">
    <source>
        <dbReference type="ARBA" id="ARBA00008226"/>
    </source>
</evidence>
<name>A0A061ABD2_9MOLU</name>
<dbReference type="InterPro" id="IPR002320">
    <property type="entry name" value="Thr-tRNA-ligase_IIa"/>
</dbReference>
<dbReference type="InterPro" id="IPR045864">
    <property type="entry name" value="aa-tRNA-synth_II/BPL/LPL"/>
</dbReference>
<keyword evidence="3 13" id="KW-0820">tRNA-binding</keyword>
<evidence type="ECO:0000256" key="13">
    <source>
        <dbReference type="HAMAP-Rule" id="MF_00184"/>
    </source>
</evidence>
<keyword evidence="2 13" id="KW-0963">Cytoplasm</keyword>
<dbReference type="SUPFAM" id="SSF52954">
    <property type="entry name" value="Class II aaRS ABD-related"/>
    <property type="match status" value="1"/>
</dbReference>
<dbReference type="Pfam" id="PF00587">
    <property type="entry name" value="tRNA-synt_2b"/>
    <property type="match status" value="1"/>
</dbReference>
<dbReference type="HAMAP" id="MF_00184">
    <property type="entry name" value="Thr_tRNA_synth"/>
    <property type="match status" value="1"/>
</dbReference>
<keyword evidence="8 13" id="KW-0067">ATP-binding</keyword>
<dbReference type="SUPFAM" id="SSF55681">
    <property type="entry name" value="Class II aaRS and biotin synthetases"/>
    <property type="match status" value="1"/>
</dbReference>
<dbReference type="GO" id="GO:0046872">
    <property type="term" value="F:metal ion binding"/>
    <property type="evidence" value="ECO:0007669"/>
    <property type="project" value="UniProtKB-KW"/>
</dbReference>
<evidence type="ECO:0000259" key="15">
    <source>
        <dbReference type="PROSITE" id="PS51880"/>
    </source>
</evidence>
<dbReference type="FunFam" id="3.30.930.10:FF:000002">
    <property type="entry name" value="Threonine--tRNA ligase"/>
    <property type="match status" value="1"/>
</dbReference>